<proteinExistence type="predicted"/>
<feature type="domain" description="SLH" evidence="3">
    <location>
        <begin position="46"/>
        <end position="105"/>
    </location>
</feature>
<name>A0ABX1ZL35_9BACL</name>
<keyword evidence="2" id="KW-0732">Signal</keyword>
<dbReference type="Pfam" id="PF00395">
    <property type="entry name" value="SLH"/>
    <property type="match status" value="3"/>
</dbReference>
<feature type="domain" description="SLH" evidence="3">
    <location>
        <begin position="170"/>
        <end position="233"/>
    </location>
</feature>
<dbReference type="Gene3D" id="2.60.40.1080">
    <property type="match status" value="2"/>
</dbReference>
<feature type="chain" id="PRO_5045775407" description="SLH domain-containing protein" evidence="2">
    <location>
        <begin position="40"/>
        <end position="969"/>
    </location>
</feature>
<dbReference type="Proteomes" id="UP000618579">
    <property type="component" value="Unassembled WGS sequence"/>
</dbReference>
<gene>
    <name evidence="4" type="ORF">GC097_09410</name>
</gene>
<organism evidence="4 5">
    <name type="scientific">Paenibacillus planticolens</name>
    <dbReference type="NCBI Taxonomy" id="2654976"/>
    <lineage>
        <taxon>Bacteria</taxon>
        <taxon>Bacillati</taxon>
        <taxon>Bacillota</taxon>
        <taxon>Bacilli</taxon>
        <taxon>Bacillales</taxon>
        <taxon>Paenibacillaceae</taxon>
        <taxon>Paenibacillus</taxon>
    </lineage>
</organism>
<reference evidence="4 5" key="1">
    <citation type="submission" date="2019-10" db="EMBL/GenBank/DDBJ databases">
        <title>Description of Paenibacillus pedi sp. nov.</title>
        <authorList>
            <person name="Carlier A."/>
            <person name="Qi S."/>
        </authorList>
    </citation>
    <scope>NUCLEOTIDE SEQUENCE [LARGE SCALE GENOMIC DNA]</scope>
    <source>
        <strain evidence="4 5">LMG 31457</strain>
    </source>
</reference>
<comment type="caution">
    <text evidence="4">The sequence shown here is derived from an EMBL/GenBank/DDBJ whole genome shotgun (WGS) entry which is preliminary data.</text>
</comment>
<dbReference type="EMBL" id="WHNZ01000017">
    <property type="protein sequence ID" value="NOV00233.1"/>
    <property type="molecule type" value="Genomic_DNA"/>
</dbReference>
<evidence type="ECO:0000313" key="5">
    <source>
        <dbReference type="Proteomes" id="UP000618579"/>
    </source>
</evidence>
<accession>A0ABX1ZL35</accession>
<feature type="compositionally biased region" description="Low complexity" evidence="1">
    <location>
        <begin position="240"/>
        <end position="249"/>
    </location>
</feature>
<dbReference type="PANTHER" id="PTHR43308">
    <property type="entry name" value="OUTER MEMBRANE PROTEIN ALPHA-RELATED"/>
    <property type="match status" value="1"/>
</dbReference>
<sequence length="969" mass="106269">MKLKKSMRSIKSMKSKITKLLLIMCLLVAFLVPLSAVNAASAEPSTGTTPFKDMENHWASQVVKKWYNHDWIQGYSNDLFGPARQVTRAEVVTLLYRAFEMKSKGTASPYPDVKKNDWFHNAIAAAYEHGYVQGYPDGLFHPGEPITRNELMVMIYRVLEPVLKKDMATLGGFTDETELPSWAKDSVHVLKQLGIINGYEDGTFQGFNKVTRAEAVVALDRALERFQEAGKTEPPNSGNTPTSGTPGISNPGGGGGGGVGGNGGSSGGGSGTKPEKAVVTYMSGVTSVSDSTARTLDHVSGDGTVLEFQGDSPELAALRPDQILILPASSTFPTGNAVKIVSVQTDNQKTVLHVKKAQLEEVFKVIQINQNVPISPEDFILEEGVTLEKVMLEPKAPARYASLKIDPGMLQYAASIETGLKFKVSKIFEKTKKVGPLDDELSYNLSFNGEFTLANSANFDIDWDIFSGVKSMTASLETKRELAASVAGTAKFKMEDKSEMPKVLVGTIPRIQLGTTPFSLKMQLFIVMNLTGEASLAVEYSKSEESVMGFIYTKEDGFKEIALPDKESKKPTKVSLEGKIKQEILLSTEVNLEAANFDLITLELQAGIQSELSGKYSADTGGCAKMQISGVARINVKTGDDLKKLLDVELEIYDSVTPPFWKVDTCLAIASISVDHVATSLAIGDRENISVKAKTLEGEEVDVSGDSEYISSNPDLVSVDEYGTIYVKDAAQIGDQVDITVKNRNKEANVKVTVDIGPLKVEPSMIRLKPGQSEQLVVKAQIRPNEWQDVTHETGILYEAGNSALLSVSNAGLVQAAATLLEDTVPVNITYRSRSAKVYVSVKQDPRDIVRQAEAFVNHLMQANVSRSKPQNFKGELLAYYSDGYIDKIWRKVFEHDPKWYLEPNFLYPLTEAEKSNPGYSASIREEDGKSYVNVVLTLKKPIGNVKEIHYEYVLVKRNGMWYLDDLRT</sequence>
<dbReference type="PROSITE" id="PS51272">
    <property type="entry name" value="SLH"/>
    <property type="match status" value="3"/>
</dbReference>
<protein>
    <recommendedName>
        <fullName evidence="3">SLH domain-containing protein</fullName>
    </recommendedName>
</protein>
<dbReference type="InterPro" id="IPR051465">
    <property type="entry name" value="Cell_Envelope_Struct_Comp"/>
</dbReference>
<keyword evidence="5" id="KW-1185">Reference proteome</keyword>
<evidence type="ECO:0000256" key="1">
    <source>
        <dbReference type="SAM" id="MobiDB-lite"/>
    </source>
</evidence>
<feature type="signal peptide" evidence="2">
    <location>
        <begin position="1"/>
        <end position="39"/>
    </location>
</feature>
<evidence type="ECO:0000256" key="2">
    <source>
        <dbReference type="SAM" id="SignalP"/>
    </source>
</evidence>
<feature type="region of interest" description="Disordered" evidence="1">
    <location>
        <begin position="227"/>
        <end position="275"/>
    </location>
</feature>
<evidence type="ECO:0000259" key="3">
    <source>
        <dbReference type="PROSITE" id="PS51272"/>
    </source>
</evidence>
<feature type="compositionally biased region" description="Gly residues" evidence="1">
    <location>
        <begin position="250"/>
        <end position="271"/>
    </location>
</feature>
<dbReference type="InterPro" id="IPR001119">
    <property type="entry name" value="SLH_dom"/>
</dbReference>
<feature type="domain" description="SLH" evidence="3">
    <location>
        <begin position="106"/>
        <end position="169"/>
    </location>
</feature>
<evidence type="ECO:0000313" key="4">
    <source>
        <dbReference type="EMBL" id="NOV00233.1"/>
    </source>
</evidence>